<name>A0AAE3CGY9_9BURK</name>
<dbReference type="InterPro" id="IPR000780">
    <property type="entry name" value="CheR_MeTrfase"/>
</dbReference>
<evidence type="ECO:0000313" key="7">
    <source>
        <dbReference type="EMBL" id="MBT8590444.1"/>
    </source>
</evidence>
<feature type="domain" description="CheR-type methyltransferase" evidence="6">
    <location>
        <begin position="1"/>
        <end position="251"/>
    </location>
</feature>
<dbReference type="EC" id="2.1.1.80" evidence="2"/>
<dbReference type="PROSITE" id="PS50123">
    <property type="entry name" value="CHER"/>
    <property type="match status" value="1"/>
</dbReference>
<dbReference type="InterPro" id="IPR022641">
    <property type="entry name" value="CheR_N"/>
</dbReference>
<dbReference type="SMART" id="SM00138">
    <property type="entry name" value="MeTrc"/>
    <property type="match status" value="1"/>
</dbReference>
<evidence type="ECO:0000259" key="6">
    <source>
        <dbReference type="PROSITE" id="PS50123"/>
    </source>
</evidence>
<dbReference type="Pfam" id="PF03705">
    <property type="entry name" value="CheR_N"/>
    <property type="match status" value="1"/>
</dbReference>
<dbReference type="InterPro" id="IPR022642">
    <property type="entry name" value="CheR_C"/>
</dbReference>
<keyword evidence="5" id="KW-0949">S-adenosyl-L-methionine</keyword>
<evidence type="ECO:0000256" key="4">
    <source>
        <dbReference type="ARBA" id="ARBA00022679"/>
    </source>
</evidence>
<comment type="caution">
    <text evidence="7">The sequence shown here is derived from an EMBL/GenBank/DDBJ whole genome shotgun (WGS) entry which is preliminary data.</text>
</comment>
<dbReference type="InterPro" id="IPR029063">
    <property type="entry name" value="SAM-dependent_MTases_sf"/>
</dbReference>
<proteinExistence type="predicted"/>
<dbReference type="AlphaFoldDB" id="A0AAE3CGY9"/>
<dbReference type="Gene3D" id="3.40.50.150">
    <property type="entry name" value="Vaccinia Virus protein VP39"/>
    <property type="match status" value="1"/>
</dbReference>
<dbReference type="PANTHER" id="PTHR24422:SF21">
    <property type="entry name" value="CHEMOTAXIS PROTEIN METHYLTRANSFERASE 1"/>
    <property type="match status" value="1"/>
</dbReference>
<dbReference type="PANTHER" id="PTHR24422">
    <property type="entry name" value="CHEMOTAXIS PROTEIN METHYLTRANSFERASE"/>
    <property type="match status" value="1"/>
</dbReference>
<keyword evidence="3" id="KW-0489">Methyltransferase</keyword>
<protein>
    <recommendedName>
        <fullName evidence="2">protein-glutamate O-methyltransferase</fullName>
        <ecNumber evidence="2">2.1.1.80</ecNumber>
    </recommendedName>
</protein>
<dbReference type="Proteomes" id="UP000762271">
    <property type="component" value="Unassembled WGS sequence"/>
</dbReference>
<dbReference type="SUPFAM" id="SSF53335">
    <property type="entry name" value="S-adenosyl-L-methionine-dependent methyltransferases"/>
    <property type="match status" value="1"/>
</dbReference>
<dbReference type="InterPro" id="IPR036804">
    <property type="entry name" value="CheR_N_sf"/>
</dbReference>
<evidence type="ECO:0000313" key="8">
    <source>
        <dbReference type="Proteomes" id="UP000762271"/>
    </source>
</evidence>
<dbReference type="Gene3D" id="1.10.155.10">
    <property type="entry name" value="Chemotaxis receptor methyltransferase CheR, N-terminal domain"/>
    <property type="match status" value="1"/>
</dbReference>
<evidence type="ECO:0000256" key="5">
    <source>
        <dbReference type="ARBA" id="ARBA00022691"/>
    </source>
</evidence>
<dbReference type="PRINTS" id="PR00996">
    <property type="entry name" value="CHERMTFRASE"/>
</dbReference>
<dbReference type="SUPFAM" id="SSF47757">
    <property type="entry name" value="Chemotaxis receptor methyltransferase CheR, N-terminal domain"/>
    <property type="match status" value="1"/>
</dbReference>
<reference evidence="7" key="1">
    <citation type="journal article" date="2021" name="Genome Biol. Evol.">
        <title>Continental-Scale Gene Flow Prevents Allopatric Divergence of Pelagic Freshwater Bacteria.</title>
        <authorList>
            <person name="Hoetzinger M."/>
            <person name="Pitt A."/>
            <person name="Huemer A."/>
            <person name="Hahn M.W."/>
        </authorList>
    </citation>
    <scope>NUCLEOTIDE SEQUENCE</scope>
    <source>
        <strain evidence="7">AP-YLGG-20-G6</strain>
    </source>
</reference>
<dbReference type="EMBL" id="JAANGI010000001">
    <property type="protein sequence ID" value="MBT8590444.1"/>
    <property type="molecule type" value="Genomic_DNA"/>
</dbReference>
<organism evidence="7 8">
    <name type="scientific">Polynucleobacter paneuropaeus</name>
    <dbReference type="NCBI Taxonomy" id="2527775"/>
    <lineage>
        <taxon>Bacteria</taxon>
        <taxon>Pseudomonadati</taxon>
        <taxon>Pseudomonadota</taxon>
        <taxon>Betaproteobacteria</taxon>
        <taxon>Burkholderiales</taxon>
        <taxon>Burkholderiaceae</taxon>
        <taxon>Polynucleobacter</taxon>
    </lineage>
</organism>
<dbReference type="GO" id="GO:0032259">
    <property type="term" value="P:methylation"/>
    <property type="evidence" value="ECO:0007669"/>
    <property type="project" value="UniProtKB-KW"/>
</dbReference>
<gene>
    <name evidence="7" type="ORF">G6693_00680</name>
</gene>
<dbReference type="Pfam" id="PF01739">
    <property type="entry name" value="CheR"/>
    <property type="match status" value="1"/>
</dbReference>
<evidence type="ECO:0000256" key="1">
    <source>
        <dbReference type="ARBA" id="ARBA00001541"/>
    </source>
</evidence>
<comment type="catalytic activity">
    <reaction evidence="1">
        <text>L-glutamyl-[protein] + S-adenosyl-L-methionine = [protein]-L-glutamate 5-O-methyl ester + S-adenosyl-L-homocysteine</text>
        <dbReference type="Rhea" id="RHEA:24452"/>
        <dbReference type="Rhea" id="RHEA-COMP:10208"/>
        <dbReference type="Rhea" id="RHEA-COMP:10311"/>
        <dbReference type="ChEBI" id="CHEBI:29973"/>
        <dbReference type="ChEBI" id="CHEBI:57856"/>
        <dbReference type="ChEBI" id="CHEBI:59789"/>
        <dbReference type="ChEBI" id="CHEBI:82795"/>
        <dbReference type="EC" id="2.1.1.80"/>
    </reaction>
</comment>
<sequence>MSKEYLPQFYVMLEQQVGIALDDTKQYLLESRLMPVATRNGYSDVYALIKALTQSPVGPLHWQAFEVLTTNETSFFRDKHIFEALRNSILPELIENRKKDKTLRIWSSACSAGQEAYSLAMMLREDFSQLNDWTIYIQATDISEFILEKAKSGVYSSMEAHRGLEPHYLHKYFERMEKGAYQVKPAIRQMVNFSHHNLVGDWPFYPKFDLIMLRNVLIYFRQDVKDKVLSKMQRQLNGNDSVLILGAAESIYLNDLYRLLALDKISYYKLNTLVKV</sequence>
<dbReference type="GO" id="GO:0008983">
    <property type="term" value="F:protein-glutamate O-methyltransferase activity"/>
    <property type="evidence" value="ECO:0007669"/>
    <property type="project" value="UniProtKB-EC"/>
</dbReference>
<dbReference type="InterPro" id="IPR050903">
    <property type="entry name" value="Bact_Chemotaxis_MeTrfase"/>
</dbReference>
<evidence type="ECO:0000256" key="2">
    <source>
        <dbReference type="ARBA" id="ARBA00012534"/>
    </source>
</evidence>
<accession>A0AAE3CGY9</accession>
<keyword evidence="4" id="KW-0808">Transferase</keyword>
<evidence type="ECO:0000256" key="3">
    <source>
        <dbReference type="ARBA" id="ARBA00022603"/>
    </source>
</evidence>